<keyword evidence="2" id="KW-1185">Reference proteome</keyword>
<protein>
    <submittedName>
        <fullName evidence="1">Pyruvate kinase</fullName>
    </submittedName>
</protein>
<keyword evidence="1" id="KW-0418">Kinase</keyword>
<evidence type="ECO:0000313" key="1">
    <source>
        <dbReference type="EMBL" id="SUB33560.1"/>
    </source>
</evidence>
<organism evidence="1 2">
    <name type="scientific">[Pasteurella] mairii</name>
    <dbReference type="NCBI Taxonomy" id="757"/>
    <lineage>
        <taxon>Bacteria</taxon>
        <taxon>Pseudomonadati</taxon>
        <taxon>Pseudomonadota</taxon>
        <taxon>Gammaproteobacteria</taxon>
        <taxon>Pasteurellales</taxon>
        <taxon>Pasteurellaceae</taxon>
    </lineage>
</organism>
<dbReference type="Proteomes" id="UP000254280">
    <property type="component" value="Unassembled WGS sequence"/>
</dbReference>
<gene>
    <name evidence="1" type="ORF">NCTC10699_01185</name>
</gene>
<dbReference type="EMBL" id="UGSS01000002">
    <property type="protein sequence ID" value="SUB33560.1"/>
    <property type="molecule type" value="Genomic_DNA"/>
</dbReference>
<dbReference type="AlphaFoldDB" id="A0A379B654"/>
<keyword evidence="1" id="KW-0670">Pyruvate</keyword>
<proteinExistence type="predicted"/>
<evidence type="ECO:0000313" key="2">
    <source>
        <dbReference type="Proteomes" id="UP000254280"/>
    </source>
</evidence>
<dbReference type="GO" id="GO:0016301">
    <property type="term" value="F:kinase activity"/>
    <property type="evidence" value="ECO:0007669"/>
    <property type="project" value="UniProtKB-KW"/>
</dbReference>
<reference evidence="1 2" key="1">
    <citation type="submission" date="2018-06" db="EMBL/GenBank/DDBJ databases">
        <authorList>
            <consortium name="Pathogen Informatics"/>
            <person name="Doyle S."/>
        </authorList>
    </citation>
    <scope>NUCLEOTIDE SEQUENCE [LARGE SCALE GENOMIC DNA]</scope>
    <source>
        <strain evidence="1 2">NCTC10699</strain>
    </source>
</reference>
<name>A0A379B654_9PAST</name>
<sequence length="76" mass="8586">MKSFNLEEALKGEPVLLKNGDKGYVKFLVPDACSKNTQTEFVGYGISVHDEFYICEWDGEGNDRLYDESSIIGMWG</sequence>
<dbReference type="OrthoDB" id="5690652at2"/>
<accession>A0A379B654</accession>
<keyword evidence="1" id="KW-0808">Transferase</keyword>